<accession>A0AA44ZF04</accession>
<sequence length="68" mass="7277">MPVVSRFHYRASRDGGHKRCQLCCTLAPITATSTVGSAQKRSQCHTSPSGELGGDNAIGRPFDVFSPQ</sequence>
<reference evidence="2 3" key="1">
    <citation type="submission" date="2017-02" db="EMBL/GenBank/DDBJ databases">
        <title>Prevalence of linear plasmids in Propionibacterium acnes isolates obtained from cancerous prostatic tissue.</title>
        <authorList>
            <person name="Davidsson S."/>
            <person name="Bruggemann H."/>
        </authorList>
    </citation>
    <scope>NUCLEOTIDE SEQUENCE [LARGE SCALE GENOMIC DNA]</scope>
    <source>
        <strain evidence="2 3">09-9</strain>
    </source>
</reference>
<feature type="compositionally biased region" description="Polar residues" evidence="1">
    <location>
        <begin position="33"/>
        <end position="49"/>
    </location>
</feature>
<dbReference type="AlphaFoldDB" id="A0AA44ZF04"/>
<dbReference type="EMBL" id="LKVB01000004">
    <property type="protein sequence ID" value="PHJ27726.1"/>
    <property type="molecule type" value="Genomic_DNA"/>
</dbReference>
<protein>
    <submittedName>
        <fullName evidence="2">Uncharacterized protein</fullName>
    </submittedName>
</protein>
<evidence type="ECO:0000313" key="3">
    <source>
        <dbReference type="Proteomes" id="UP000223982"/>
    </source>
</evidence>
<proteinExistence type="predicted"/>
<organism evidence="2 3">
    <name type="scientific">Cutibacterium acnes</name>
    <name type="common">Propionibacterium acnes</name>
    <dbReference type="NCBI Taxonomy" id="1747"/>
    <lineage>
        <taxon>Bacteria</taxon>
        <taxon>Bacillati</taxon>
        <taxon>Actinomycetota</taxon>
        <taxon>Actinomycetes</taxon>
        <taxon>Propionibacteriales</taxon>
        <taxon>Propionibacteriaceae</taxon>
        <taxon>Cutibacterium</taxon>
    </lineage>
</organism>
<name>A0AA44ZF04_CUTAC</name>
<dbReference type="Proteomes" id="UP000223982">
    <property type="component" value="Unassembled WGS sequence"/>
</dbReference>
<comment type="caution">
    <text evidence="2">The sequence shown here is derived from an EMBL/GenBank/DDBJ whole genome shotgun (WGS) entry which is preliminary data.</text>
</comment>
<evidence type="ECO:0000256" key="1">
    <source>
        <dbReference type="SAM" id="MobiDB-lite"/>
    </source>
</evidence>
<feature type="region of interest" description="Disordered" evidence="1">
    <location>
        <begin position="33"/>
        <end position="68"/>
    </location>
</feature>
<evidence type="ECO:0000313" key="2">
    <source>
        <dbReference type="EMBL" id="PHJ27726.1"/>
    </source>
</evidence>
<gene>
    <name evidence="2" type="ORF">APS60_05145</name>
</gene>